<evidence type="ECO:0000313" key="2">
    <source>
        <dbReference type="EMBL" id="MBU5675420.1"/>
    </source>
</evidence>
<evidence type="ECO:0000313" key="3">
    <source>
        <dbReference type="Proteomes" id="UP000779508"/>
    </source>
</evidence>
<comment type="caution">
    <text evidence="2">The sequence shown here is derived from an EMBL/GenBank/DDBJ whole genome shotgun (WGS) entry which is preliminary data.</text>
</comment>
<dbReference type="CDD" id="cd04301">
    <property type="entry name" value="NAT_SF"/>
    <property type="match status" value="1"/>
</dbReference>
<feature type="domain" description="N-acetyltransferase" evidence="1">
    <location>
        <begin position="4"/>
        <end position="212"/>
    </location>
</feature>
<dbReference type="RefSeq" id="WP_216414903.1">
    <property type="nucleotide sequence ID" value="NZ_JAHLQK010000001.1"/>
</dbReference>
<accession>A0ABS6G1Z2</accession>
<name>A0ABS6G1Z2_9FIRM</name>
<dbReference type="InterPro" id="IPR000182">
    <property type="entry name" value="GNAT_dom"/>
</dbReference>
<organism evidence="2 3">
    <name type="scientific">Alkaliphilus flagellatus</name>
    <dbReference type="NCBI Taxonomy" id="2841507"/>
    <lineage>
        <taxon>Bacteria</taxon>
        <taxon>Bacillati</taxon>
        <taxon>Bacillota</taxon>
        <taxon>Clostridia</taxon>
        <taxon>Peptostreptococcales</taxon>
        <taxon>Natronincolaceae</taxon>
        <taxon>Alkaliphilus</taxon>
    </lineage>
</organism>
<dbReference type="PROSITE" id="PS51186">
    <property type="entry name" value="GNAT"/>
    <property type="match status" value="1"/>
</dbReference>
<proteinExistence type="predicted"/>
<dbReference type="Proteomes" id="UP000779508">
    <property type="component" value="Unassembled WGS sequence"/>
</dbReference>
<reference evidence="2 3" key="1">
    <citation type="submission" date="2021-06" db="EMBL/GenBank/DDBJ databases">
        <authorList>
            <person name="Sun Q."/>
            <person name="Li D."/>
        </authorList>
    </citation>
    <scope>NUCLEOTIDE SEQUENCE [LARGE SCALE GENOMIC DNA]</scope>
    <source>
        <strain evidence="2 3">MSJ-5</strain>
    </source>
</reference>
<gene>
    <name evidence="2" type="ORF">KQI88_03190</name>
</gene>
<keyword evidence="3" id="KW-1185">Reference proteome</keyword>
<evidence type="ECO:0000259" key="1">
    <source>
        <dbReference type="PROSITE" id="PS51186"/>
    </source>
</evidence>
<dbReference type="EMBL" id="JAHLQK010000001">
    <property type="protein sequence ID" value="MBU5675420.1"/>
    <property type="molecule type" value="Genomic_DNA"/>
</dbReference>
<dbReference type="Pfam" id="PF00583">
    <property type="entry name" value="Acetyltransf_1"/>
    <property type="match status" value="1"/>
</dbReference>
<protein>
    <submittedName>
        <fullName evidence="2">GNAT family N-acetyltransferase</fullName>
    </submittedName>
</protein>
<sequence length="212" mass="24395">MNEIIYREIKKSDYRAIEVIINNSFGLYKYVNNPKVLKSLLKIYLQSCLAEKTFSCVAEKGGKVVGVILGQAKSDYKYLTHLNHIFAIAFHSAAMTLKSVLYQCSTSDYKKVHKIYRKLISGKEQEFDGVLTLFAVTQDCRGLGVGKKLLTNFFEYLKTKNTKHIYLYTDSSCNYNFYDNQGFVRLGEENVQITSENKASKLNIFLYDYTLK</sequence>